<evidence type="ECO:0000313" key="2">
    <source>
        <dbReference type="EMBL" id="KKK81689.1"/>
    </source>
</evidence>
<dbReference type="Pfam" id="PF13884">
    <property type="entry name" value="Peptidase_S74"/>
    <property type="match status" value="1"/>
</dbReference>
<comment type="caution">
    <text evidence="2">The sequence shown here is derived from an EMBL/GenBank/DDBJ whole genome shotgun (WGS) entry which is preliminary data.</text>
</comment>
<dbReference type="PROSITE" id="PS51688">
    <property type="entry name" value="ICA"/>
    <property type="match status" value="1"/>
</dbReference>
<dbReference type="AlphaFoldDB" id="A0A0F9ATB0"/>
<dbReference type="InterPro" id="IPR030392">
    <property type="entry name" value="S74_ICA"/>
</dbReference>
<gene>
    <name evidence="2" type="ORF">LCGC14_2810940</name>
</gene>
<name>A0A0F9ATB0_9ZZZZ</name>
<proteinExistence type="predicted"/>
<dbReference type="EMBL" id="LAZR01053015">
    <property type="protein sequence ID" value="KKK81689.1"/>
    <property type="molecule type" value="Genomic_DNA"/>
</dbReference>
<evidence type="ECO:0000259" key="1">
    <source>
        <dbReference type="PROSITE" id="PS51688"/>
    </source>
</evidence>
<accession>A0A0F9ATB0</accession>
<sequence length="379" mass="41103">ALEAIKGFEQQKPVVAAQARKSQEGLDIALTAGIEYDAALREHQDRVQSIGASAATEFDAVVEKAEGAAVKAAWNVAAGLREIEMWSTEIMNKLDANKARDIAVGIQATVEGMNEVDRQMQAQYGVGSDEYMQYKTGKANSLGRLLQNLQTTHATLTTQIGVQFADLKAKYKTEAEMYASFERQLSINIAKDMELAKASLNMQVSEEIAGLDMLLTANQENIANWIIETPVFGMDSSAMIGFMGSLAIEQWSGDQAARAAEGASKAAVSAGKMSMWGSIAGAGMLLALCDETMKENIEPLKEACDMVCQVSGYSYNYTFDPLSRRSGIMAQDLEKVLPEGVVTHKGIKFVRLDAVGGLLMSSMKELIERVKKLEEKSNA</sequence>
<protein>
    <recommendedName>
        <fullName evidence="1">Peptidase S74 domain-containing protein</fullName>
    </recommendedName>
</protein>
<reference evidence="2" key="1">
    <citation type="journal article" date="2015" name="Nature">
        <title>Complex archaea that bridge the gap between prokaryotes and eukaryotes.</title>
        <authorList>
            <person name="Spang A."/>
            <person name="Saw J.H."/>
            <person name="Jorgensen S.L."/>
            <person name="Zaremba-Niedzwiedzka K."/>
            <person name="Martijn J."/>
            <person name="Lind A.E."/>
            <person name="van Eijk R."/>
            <person name="Schleper C."/>
            <person name="Guy L."/>
            <person name="Ettema T.J."/>
        </authorList>
    </citation>
    <scope>NUCLEOTIDE SEQUENCE</scope>
</reference>
<feature type="non-terminal residue" evidence="2">
    <location>
        <position position="1"/>
    </location>
</feature>
<feature type="domain" description="Peptidase S74" evidence="1">
    <location>
        <begin position="290"/>
        <end position="377"/>
    </location>
</feature>
<organism evidence="2">
    <name type="scientific">marine sediment metagenome</name>
    <dbReference type="NCBI Taxonomy" id="412755"/>
    <lineage>
        <taxon>unclassified sequences</taxon>
        <taxon>metagenomes</taxon>
        <taxon>ecological metagenomes</taxon>
    </lineage>
</organism>